<keyword evidence="1" id="KW-0732">Signal</keyword>
<dbReference type="PANTHER" id="PTHR46211:SF7">
    <property type="entry name" value="GLYCEROPHOSPHODIESTER PHOSPHODIESTERASE"/>
    <property type="match status" value="1"/>
</dbReference>
<dbReference type="SUPFAM" id="SSF51695">
    <property type="entry name" value="PLC-like phosphodiesterases"/>
    <property type="match status" value="1"/>
</dbReference>
<dbReference type="RefSeq" id="WP_095220826.1">
    <property type="nucleotide sequence ID" value="NZ_NPBJ01000044.1"/>
</dbReference>
<feature type="domain" description="GP-PDE" evidence="2">
    <location>
        <begin position="39"/>
        <end position="274"/>
    </location>
</feature>
<dbReference type="InterPro" id="IPR017946">
    <property type="entry name" value="PLC-like_Pdiesterase_TIM-brl"/>
</dbReference>
<reference evidence="3 4" key="1">
    <citation type="submission" date="2017-07" db="EMBL/GenBank/DDBJ databases">
        <title>Isolation and whole genome analysis of endospore-forming bacteria from heroin.</title>
        <authorList>
            <person name="Kalinowski J."/>
            <person name="Ahrens B."/>
            <person name="Al-Dilaimi A."/>
            <person name="Winkler A."/>
            <person name="Wibberg D."/>
            <person name="Schleenbecker U."/>
            <person name="Ruckert C."/>
            <person name="Wolfel R."/>
            <person name="Grass G."/>
        </authorList>
    </citation>
    <scope>NUCLEOTIDE SEQUENCE [LARGE SCALE GENOMIC DNA]</scope>
    <source>
        <strain evidence="3 4">7517-1</strain>
    </source>
</reference>
<sequence>MKKLMNIVILSCLLLVSGCSFVGSADGGAPTEKETAYDPLIIAHRGASDLEPEHTFLSYERALEDGADYIEIDLRQTKDGELVAVHDEDVDRITDGSGKVEDLTLDEIKQLNVDKGQKILTLQEIVDKYKDTAHYYIETRTDSKENIVMEEQLVSILESQDLIEKDRVIIQSFYEDSMLKIHELNSEIPFVRLLRKAEVQELDDETLQHIKKYAMAVGIYAGSVDAELLKQIHDNGLQLHVYYYDDEKELAPKMLDMKVDGFFTNDPAYAIDLVKEANKKEGQ</sequence>
<organism evidence="3 4">
    <name type="scientific">Terribacillus saccharophilus</name>
    <dbReference type="NCBI Taxonomy" id="361277"/>
    <lineage>
        <taxon>Bacteria</taxon>
        <taxon>Bacillati</taxon>
        <taxon>Bacillota</taxon>
        <taxon>Bacilli</taxon>
        <taxon>Bacillales</taxon>
        <taxon>Bacillaceae</taxon>
        <taxon>Terribacillus</taxon>
    </lineage>
</organism>
<dbReference type="InterPro" id="IPR030395">
    <property type="entry name" value="GP_PDE_dom"/>
</dbReference>
<gene>
    <name evidence="3" type="ORF">CHH48_19010</name>
</gene>
<dbReference type="Gene3D" id="3.20.20.190">
    <property type="entry name" value="Phosphatidylinositol (PI) phosphodiesterase"/>
    <property type="match status" value="1"/>
</dbReference>
<accession>A0ABX4GTF1</accession>
<comment type="caution">
    <text evidence="3">The sequence shown here is derived from an EMBL/GenBank/DDBJ whole genome shotgun (WGS) entry which is preliminary data.</text>
</comment>
<dbReference type="EMBL" id="NPBJ01000044">
    <property type="protein sequence ID" value="PAD98137.1"/>
    <property type="molecule type" value="Genomic_DNA"/>
</dbReference>
<dbReference type="PROSITE" id="PS51257">
    <property type="entry name" value="PROKAR_LIPOPROTEIN"/>
    <property type="match status" value="1"/>
</dbReference>
<feature type="chain" id="PRO_5045579723" evidence="1">
    <location>
        <begin position="26"/>
        <end position="283"/>
    </location>
</feature>
<proteinExistence type="predicted"/>
<dbReference type="PROSITE" id="PS50007">
    <property type="entry name" value="PIPLC_X_DOMAIN"/>
    <property type="match status" value="1"/>
</dbReference>
<evidence type="ECO:0000313" key="3">
    <source>
        <dbReference type="EMBL" id="PAD98137.1"/>
    </source>
</evidence>
<dbReference type="Proteomes" id="UP000216852">
    <property type="component" value="Unassembled WGS sequence"/>
</dbReference>
<protein>
    <submittedName>
        <fullName evidence="3">Glycerophosphodiester phosphodiesterase</fullName>
    </submittedName>
</protein>
<feature type="signal peptide" evidence="1">
    <location>
        <begin position="1"/>
        <end position="25"/>
    </location>
</feature>
<dbReference type="Pfam" id="PF03009">
    <property type="entry name" value="GDPD"/>
    <property type="match status" value="1"/>
</dbReference>
<evidence type="ECO:0000259" key="2">
    <source>
        <dbReference type="PROSITE" id="PS51704"/>
    </source>
</evidence>
<dbReference type="PANTHER" id="PTHR46211">
    <property type="entry name" value="GLYCEROPHOSPHORYL DIESTER PHOSPHODIESTERASE"/>
    <property type="match status" value="1"/>
</dbReference>
<evidence type="ECO:0000256" key="1">
    <source>
        <dbReference type="SAM" id="SignalP"/>
    </source>
</evidence>
<dbReference type="PROSITE" id="PS51704">
    <property type="entry name" value="GP_PDE"/>
    <property type="match status" value="1"/>
</dbReference>
<evidence type="ECO:0000313" key="4">
    <source>
        <dbReference type="Proteomes" id="UP000216852"/>
    </source>
</evidence>
<keyword evidence="4" id="KW-1185">Reference proteome</keyword>
<name>A0ABX4GTF1_9BACI</name>